<protein>
    <recommendedName>
        <fullName evidence="4">MtN19-like protein</fullName>
    </recommendedName>
</protein>
<dbReference type="AlphaFoldDB" id="A0AAV5D1E2"/>
<organism evidence="2 3">
    <name type="scientific">Eleusine coracana subsp. coracana</name>
    <dbReference type="NCBI Taxonomy" id="191504"/>
    <lineage>
        <taxon>Eukaryota</taxon>
        <taxon>Viridiplantae</taxon>
        <taxon>Streptophyta</taxon>
        <taxon>Embryophyta</taxon>
        <taxon>Tracheophyta</taxon>
        <taxon>Spermatophyta</taxon>
        <taxon>Magnoliopsida</taxon>
        <taxon>Liliopsida</taxon>
        <taxon>Poales</taxon>
        <taxon>Poaceae</taxon>
        <taxon>PACMAD clade</taxon>
        <taxon>Chloridoideae</taxon>
        <taxon>Cynodonteae</taxon>
        <taxon>Eleusininae</taxon>
        <taxon>Eleusine</taxon>
    </lineage>
</organism>
<accession>A0AAV5D1E2</accession>
<feature type="signal peptide" evidence="1">
    <location>
        <begin position="1"/>
        <end position="24"/>
    </location>
</feature>
<feature type="chain" id="PRO_5043764140" description="MtN19-like protein" evidence="1">
    <location>
        <begin position="25"/>
        <end position="415"/>
    </location>
</feature>
<dbReference type="InterPro" id="IPR011692">
    <property type="entry name" value="Stress_up-reg_Nod19"/>
</dbReference>
<dbReference type="PANTHER" id="PTHR33390:SF3">
    <property type="entry name" value="MTN19-LIKE PROTEIN"/>
    <property type="match status" value="1"/>
</dbReference>
<name>A0AAV5D1E2_ELECO</name>
<dbReference type="PANTHER" id="PTHR33390">
    <property type="entry name" value="STRESS UP-REGULATED NOD 19 PROTEIN"/>
    <property type="match status" value="1"/>
</dbReference>
<evidence type="ECO:0000313" key="2">
    <source>
        <dbReference type="EMBL" id="GJN04077.1"/>
    </source>
</evidence>
<dbReference type="Pfam" id="PF07712">
    <property type="entry name" value="SURNod19"/>
    <property type="match status" value="1"/>
</dbReference>
<evidence type="ECO:0000313" key="3">
    <source>
        <dbReference type="Proteomes" id="UP001054889"/>
    </source>
</evidence>
<keyword evidence="3" id="KW-1185">Reference proteome</keyword>
<evidence type="ECO:0000256" key="1">
    <source>
        <dbReference type="SAM" id="SignalP"/>
    </source>
</evidence>
<reference evidence="2" key="1">
    <citation type="journal article" date="2018" name="DNA Res.">
        <title>Multiple hybrid de novo genome assembly of finger millet, an orphan allotetraploid crop.</title>
        <authorList>
            <person name="Hatakeyama M."/>
            <person name="Aluri S."/>
            <person name="Balachadran M.T."/>
            <person name="Sivarajan S.R."/>
            <person name="Patrignani A."/>
            <person name="Gruter S."/>
            <person name="Poveda L."/>
            <person name="Shimizu-Inatsugi R."/>
            <person name="Baeten J."/>
            <person name="Francoijs K.J."/>
            <person name="Nataraja K.N."/>
            <person name="Reddy Y.A.N."/>
            <person name="Phadnis S."/>
            <person name="Ravikumar R.L."/>
            <person name="Schlapbach R."/>
            <person name="Sreeman S.M."/>
            <person name="Shimizu K.K."/>
        </authorList>
    </citation>
    <scope>NUCLEOTIDE SEQUENCE</scope>
</reference>
<sequence length="415" mass="45541">MNKMNNASMLLVAMVVMIASTTEAVRVRGGPVVKTKTFLSPPFFLRAGGVSDKYFDDVDFPRGHVALKSFNGDLVDESGAPVPLHEAYLHHWLVFPYYAAKANKSDHLPGPTNSGPCTDTLGHYFGLGAETRHTNTWVPDPYGIEAGDPARAPAGYEERWVIDVHAIDTRGAADKEACTECTCTAYNVTAETPAYLGGVDCCYDGTRCKVKDAYLNNGPRKLFLRYNVSWIEWSDAVVPVRIYVLDATDKALLEGSTKPACKVEYQVEKCSAADRARNNCVDVMATKEMVPYGGDLVYAAAHQHRGGIGSTLHGQDGRLLCKSMPIYGTGHEAGNETGYIVGMTSCYPEPGTAKISDGELLTIVSNYSNERQHTGVMSHYYILVADQKKTLNKPALCFSFPYSWCLPTWLWSNQM</sequence>
<dbReference type="Proteomes" id="UP001054889">
    <property type="component" value="Unassembled WGS sequence"/>
</dbReference>
<comment type="caution">
    <text evidence="2">The sequence shown here is derived from an EMBL/GenBank/DDBJ whole genome shotgun (WGS) entry which is preliminary data.</text>
</comment>
<dbReference type="EMBL" id="BQKI01000010">
    <property type="protein sequence ID" value="GJN04077.1"/>
    <property type="molecule type" value="Genomic_DNA"/>
</dbReference>
<evidence type="ECO:0008006" key="4">
    <source>
        <dbReference type="Google" id="ProtNLM"/>
    </source>
</evidence>
<reference evidence="2" key="2">
    <citation type="submission" date="2021-12" db="EMBL/GenBank/DDBJ databases">
        <title>Resequencing data analysis of finger millet.</title>
        <authorList>
            <person name="Hatakeyama M."/>
            <person name="Aluri S."/>
            <person name="Balachadran M.T."/>
            <person name="Sivarajan S.R."/>
            <person name="Poveda L."/>
            <person name="Shimizu-Inatsugi R."/>
            <person name="Schlapbach R."/>
            <person name="Sreeman S.M."/>
            <person name="Shimizu K.K."/>
        </authorList>
    </citation>
    <scope>NUCLEOTIDE SEQUENCE</scope>
</reference>
<keyword evidence="1" id="KW-0732">Signal</keyword>
<gene>
    <name evidence="2" type="primary">ga21593</name>
    <name evidence="2" type="ORF">PR202_ga21593</name>
</gene>
<proteinExistence type="predicted"/>